<dbReference type="Proteomes" id="UP001500101">
    <property type="component" value="Unassembled WGS sequence"/>
</dbReference>
<name>A0ABP7Z427_9SPHI</name>
<keyword evidence="2" id="KW-1185">Reference proteome</keyword>
<organism evidence="1 2">
    <name type="scientific">Sphingobacterium kyonggiense</name>
    <dbReference type="NCBI Taxonomy" id="714075"/>
    <lineage>
        <taxon>Bacteria</taxon>
        <taxon>Pseudomonadati</taxon>
        <taxon>Bacteroidota</taxon>
        <taxon>Sphingobacteriia</taxon>
        <taxon>Sphingobacteriales</taxon>
        <taxon>Sphingobacteriaceae</taxon>
        <taxon>Sphingobacterium</taxon>
    </lineage>
</organism>
<protein>
    <submittedName>
        <fullName evidence="1">Uncharacterized protein</fullName>
    </submittedName>
</protein>
<sequence>MKKGKYAGKTFTTLLKDLKVKPKDILVGGWNGELVNKNNLGIYMYLFLNDGKEFEDKHFIVVHFNNVPTDFDTINALCFQSEKIDLNKVFDLYKNTIVSRVSVKDYTQN</sequence>
<dbReference type="EMBL" id="BAAAZI010000012">
    <property type="protein sequence ID" value="GAA4146579.1"/>
    <property type="molecule type" value="Genomic_DNA"/>
</dbReference>
<reference evidence="2" key="1">
    <citation type="journal article" date="2019" name="Int. J. Syst. Evol. Microbiol.">
        <title>The Global Catalogue of Microorganisms (GCM) 10K type strain sequencing project: providing services to taxonomists for standard genome sequencing and annotation.</title>
        <authorList>
            <consortium name="The Broad Institute Genomics Platform"/>
            <consortium name="The Broad Institute Genome Sequencing Center for Infectious Disease"/>
            <person name="Wu L."/>
            <person name="Ma J."/>
        </authorList>
    </citation>
    <scope>NUCLEOTIDE SEQUENCE [LARGE SCALE GENOMIC DNA]</scope>
    <source>
        <strain evidence="2">JCM 16704</strain>
    </source>
</reference>
<proteinExistence type="predicted"/>
<comment type="caution">
    <text evidence="1">The sequence shown here is derived from an EMBL/GenBank/DDBJ whole genome shotgun (WGS) entry which is preliminary data.</text>
</comment>
<accession>A0ABP7Z427</accession>
<evidence type="ECO:0000313" key="1">
    <source>
        <dbReference type="EMBL" id="GAA4146579.1"/>
    </source>
</evidence>
<gene>
    <name evidence="1" type="ORF">GCM10022216_31700</name>
</gene>
<evidence type="ECO:0000313" key="2">
    <source>
        <dbReference type="Proteomes" id="UP001500101"/>
    </source>
</evidence>